<dbReference type="Proteomes" id="UP000279284">
    <property type="component" value="Chromosome"/>
</dbReference>
<name>A0A448D9K4_9NEIS</name>
<dbReference type="SMART" id="SM00458">
    <property type="entry name" value="RICIN"/>
    <property type="match status" value="1"/>
</dbReference>
<dbReference type="KEGG" id="nci:NCTC10296_01631"/>
<dbReference type="InterPro" id="IPR035992">
    <property type="entry name" value="Ricin_B-like_lectins"/>
</dbReference>
<dbReference type="OrthoDB" id="8673369at2"/>
<feature type="domain" description="Ricin B lectin" evidence="1">
    <location>
        <begin position="50"/>
        <end position="166"/>
    </location>
</feature>
<gene>
    <name evidence="2" type="ORF">NCTC10296_01631</name>
</gene>
<dbReference type="SUPFAM" id="SSF50370">
    <property type="entry name" value="Ricin B-like lectins"/>
    <property type="match status" value="1"/>
</dbReference>
<accession>A0A448D9K4</accession>
<keyword evidence="3" id="KW-1185">Reference proteome</keyword>
<dbReference type="Pfam" id="PF00652">
    <property type="entry name" value="Ricin_B_lectin"/>
    <property type="match status" value="1"/>
</dbReference>
<dbReference type="Gene3D" id="2.80.10.50">
    <property type="match status" value="2"/>
</dbReference>
<keyword evidence="2" id="KW-0378">Hydrolase</keyword>
<dbReference type="CDD" id="cd00161">
    <property type="entry name" value="beta-trefoil_Ricin-like"/>
    <property type="match status" value="1"/>
</dbReference>
<evidence type="ECO:0000259" key="1">
    <source>
        <dbReference type="SMART" id="SM00458"/>
    </source>
</evidence>
<dbReference type="GO" id="GO:0042973">
    <property type="term" value="F:glucan endo-1,3-beta-D-glucosidase activity"/>
    <property type="evidence" value="ECO:0007669"/>
    <property type="project" value="UniProtKB-EC"/>
</dbReference>
<dbReference type="RefSeq" id="WP_085415918.1">
    <property type="nucleotide sequence ID" value="NZ_CAUJPY010000024.1"/>
</dbReference>
<evidence type="ECO:0000313" key="3">
    <source>
        <dbReference type="Proteomes" id="UP000279284"/>
    </source>
</evidence>
<dbReference type="PROSITE" id="PS50231">
    <property type="entry name" value="RICIN_B_LECTIN"/>
    <property type="match status" value="1"/>
</dbReference>
<sequence length="168" mass="19060">MKSKHCLYLFPLILGGCIYIVHPEDINTDTRIEAPRSERKPLPRRHEQSRTYLIQTADDKCLDLSGANNKDIIAHTCHGKSNQQFTFSNNNIHVKGLCLDVAGNQTHDGAPVIAYQCHGKSNQKWYREGRTIRSELNNKCLDAGKLKNQIGLYRCDGSRGQRFDISAY</sequence>
<evidence type="ECO:0000313" key="2">
    <source>
        <dbReference type="EMBL" id="VEF02124.1"/>
    </source>
</evidence>
<dbReference type="PROSITE" id="PS51257">
    <property type="entry name" value="PROKAR_LIPOPROTEIN"/>
    <property type="match status" value="1"/>
</dbReference>
<keyword evidence="2" id="KW-0326">Glycosidase</keyword>
<protein>
    <submittedName>
        <fullName evidence="2">Glucan endo-1,3-beta-glucosidase</fullName>
        <ecNumber evidence="2">3.2.1.39</ecNumber>
    </submittedName>
</protein>
<reference evidence="2 3" key="1">
    <citation type="submission" date="2018-12" db="EMBL/GenBank/DDBJ databases">
        <authorList>
            <consortium name="Pathogen Informatics"/>
        </authorList>
    </citation>
    <scope>NUCLEOTIDE SEQUENCE [LARGE SCALE GENOMIC DNA]</scope>
    <source>
        <strain evidence="2 3">NCTC10296</strain>
    </source>
</reference>
<dbReference type="STRING" id="493.BWD07_03150"/>
<dbReference type="AlphaFoldDB" id="A0A448D9K4"/>
<dbReference type="InterPro" id="IPR000772">
    <property type="entry name" value="Ricin_B_lectin"/>
</dbReference>
<dbReference type="EMBL" id="LR134313">
    <property type="protein sequence ID" value="VEF02124.1"/>
    <property type="molecule type" value="Genomic_DNA"/>
</dbReference>
<dbReference type="EC" id="3.2.1.39" evidence="2"/>
<organism evidence="2 3">
    <name type="scientific">Neisseria canis</name>
    <dbReference type="NCBI Taxonomy" id="493"/>
    <lineage>
        <taxon>Bacteria</taxon>
        <taxon>Pseudomonadati</taxon>
        <taxon>Pseudomonadota</taxon>
        <taxon>Betaproteobacteria</taxon>
        <taxon>Neisseriales</taxon>
        <taxon>Neisseriaceae</taxon>
        <taxon>Neisseria</taxon>
    </lineage>
</organism>
<proteinExistence type="predicted"/>